<evidence type="ECO:0000313" key="3">
    <source>
        <dbReference type="Proteomes" id="UP000789342"/>
    </source>
</evidence>
<name>A0A9N9DA47_9GLOM</name>
<dbReference type="OrthoDB" id="2404676at2759"/>
<sequence>MLTRLPEECLLEIFKNFAWPSESSQRQTRANAMTLRSCTLVSRQWCRISIPLLWEQPFNFVNEKRHYVDLINTYFECLDDAFRRSLEKYKIPYEVRIEKLCDSSATLRSKRSQTAFDYISFLKSLNIIMLHESIVHWTSNIIKITEYLTNTTPERISPTEELTKTLIPSYIIEEKLFQLFLVRSSKLVELSYNESERVILNYKFCPNNDSKLITFNVNLEPRKGGLFSLFSNFSFRSSPFGGMVGAFSKMTTFQAMGNTNPLLLNNLAKVCKSIRNITIYKRIFRPEEDRAWSALIFSQDKLRYLKISAANSLLPSLTNVALERKLGDLEYLELDPMCFVLTSLRDPFIHLKTLRISMNLFPNPENPSSWPDSRFAERPCLNRFEPKIQDFVPPYFSSLHTLELNLYNLKYSHFSPLTNLIKNTNGTLRVINIFAIPQAEPESDAEVRYLVEFNEMIVMTCPNLIEFQGPLAQDWILRMSEFFMRCPSLEFLLVRSYKSSKLEINIIERDLFNEGFVKMGQFVPRNLKHFSLPVNYEVGIRELEIFLIWCERRSVNGLSLDFVTGMNNVKRLLNRYASRGVLNQRHLTRSK</sequence>
<protein>
    <submittedName>
        <fullName evidence="2">9388_t:CDS:1</fullName>
    </submittedName>
</protein>
<dbReference type="EMBL" id="CAJVPV010008570">
    <property type="protein sequence ID" value="CAG8632228.1"/>
    <property type="molecule type" value="Genomic_DNA"/>
</dbReference>
<gene>
    <name evidence="2" type="ORF">AMORRO_LOCUS9141</name>
</gene>
<dbReference type="InterPro" id="IPR001810">
    <property type="entry name" value="F-box_dom"/>
</dbReference>
<proteinExistence type="predicted"/>
<evidence type="ECO:0000313" key="2">
    <source>
        <dbReference type="EMBL" id="CAG8632228.1"/>
    </source>
</evidence>
<feature type="domain" description="F-box" evidence="1">
    <location>
        <begin position="3"/>
        <end position="58"/>
    </location>
</feature>
<evidence type="ECO:0000259" key="1">
    <source>
        <dbReference type="Pfam" id="PF12937"/>
    </source>
</evidence>
<keyword evidence="3" id="KW-1185">Reference proteome</keyword>
<reference evidence="2" key="1">
    <citation type="submission" date="2021-06" db="EMBL/GenBank/DDBJ databases">
        <authorList>
            <person name="Kallberg Y."/>
            <person name="Tangrot J."/>
            <person name="Rosling A."/>
        </authorList>
    </citation>
    <scope>NUCLEOTIDE SEQUENCE</scope>
    <source>
        <strain evidence="2">CL551</strain>
    </source>
</reference>
<organism evidence="2 3">
    <name type="scientific">Acaulospora morrowiae</name>
    <dbReference type="NCBI Taxonomy" id="94023"/>
    <lineage>
        <taxon>Eukaryota</taxon>
        <taxon>Fungi</taxon>
        <taxon>Fungi incertae sedis</taxon>
        <taxon>Mucoromycota</taxon>
        <taxon>Glomeromycotina</taxon>
        <taxon>Glomeromycetes</taxon>
        <taxon>Diversisporales</taxon>
        <taxon>Acaulosporaceae</taxon>
        <taxon>Acaulospora</taxon>
    </lineage>
</organism>
<comment type="caution">
    <text evidence="2">The sequence shown here is derived from an EMBL/GenBank/DDBJ whole genome shotgun (WGS) entry which is preliminary data.</text>
</comment>
<dbReference type="Proteomes" id="UP000789342">
    <property type="component" value="Unassembled WGS sequence"/>
</dbReference>
<accession>A0A9N9DA47</accession>
<dbReference type="AlphaFoldDB" id="A0A9N9DA47"/>
<dbReference type="Pfam" id="PF12937">
    <property type="entry name" value="F-box-like"/>
    <property type="match status" value="1"/>
</dbReference>